<dbReference type="AlphaFoldDB" id="A0A1E4T4E7"/>
<organism evidence="1 2">
    <name type="scientific">[Candida] arabinofermentans NRRL YB-2248</name>
    <dbReference type="NCBI Taxonomy" id="983967"/>
    <lineage>
        <taxon>Eukaryota</taxon>
        <taxon>Fungi</taxon>
        <taxon>Dikarya</taxon>
        <taxon>Ascomycota</taxon>
        <taxon>Saccharomycotina</taxon>
        <taxon>Pichiomycetes</taxon>
        <taxon>Pichiales</taxon>
        <taxon>Pichiaceae</taxon>
        <taxon>Ogataea</taxon>
        <taxon>Ogataea/Candida clade</taxon>
    </lineage>
</organism>
<sequence length="80" mass="9106">MIFIRHYQFITVFFIPVIPINLEKELKCTICRFEASASKEEVEQLIAQSGDYRIGNGDAYNNGYNNGYGNTYGNGNKQAF</sequence>
<name>A0A1E4T4E7_9ASCO</name>
<proteinExistence type="predicted"/>
<accession>A0A1E4T4E7</accession>
<gene>
    <name evidence="1" type="ORF">CANARDRAFT_27063</name>
</gene>
<keyword evidence="2" id="KW-1185">Reference proteome</keyword>
<reference evidence="2" key="1">
    <citation type="submission" date="2016-04" db="EMBL/GenBank/DDBJ databases">
        <title>Comparative genomics of biotechnologically important yeasts.</title>
        <authorList>
            <consortium name="DOE Joint Genome Institute"/>
            <person name="Riley R."/>
            <person name="Haridas S."/>
            <person name="Wolfe K.H."/>
            <person name="Lopes M.R."/>
            <person name="Hittinger C.T."/>
            <person name="Goker M."/>
            <person name="Salamov A."/>
            <person name="Wisecaver J."/>
            <person name="Long T.M."/>
            <person name="Aerts A.L."/>
            <person name="Barry K."/>
            <person name="Choi C."/>
            <person name="Clum A."/>
            <person name="Coughlan A.Y."/>
            <person name="Deshpande S."/>
            <person name="Douglass A.P."/>
            <person name="Hanson S.J."/>
            <person name="Klenk H.-P."/>
            <person name="Labutti K."/>
            <person name="Lapidus A."/>
            <person name="Lindquist E."/>
            <person name="Lipzen A."/>
            <person name="Meier-Kolthoff J.P."/>
            <person name="Ohm R.A."/>
            <person name="Otillar R.P."/>
            <person name="Pangilinan J."/>
            <person name="Peng Y."/>
            <person name="Rokas A."/>
            <person name="Rosa C.A."/>
            <person name="Scheuner C."/>
            <person name="Sibirny A.A."/>
            <person name="Slot J.C."/>
            <person name="Stielow J.B."/>
            <person name="Sun H."/>
            <person name="Kurtzman C.P."/>
            <person name="Blackwell M."/>
            <person name="Grigoriev I.V."/>
            <person name="Jeffries T.W."/>
        </authorList>
    </citation>
    <scope>NUCLEOTIDE SEQUENCE [LARGE SCALE GENOMIC DNA]</scope>
    <source>
        <strain evidence="2">NRRL YB-2248</strain>
    </source>
</reference>
<evidence type="ECO:0000313" key="1">
    <source>
        <dbReference type="EMBL" id="ODV86636.1"/>
    </source>
</evidence>
<protein>
    <submittedName>
        <fullName evidence="1">Uncharacterized protein</fullName>
    </submittedName>
</protein>
<evidence type="ECO:0000313" key="2">
    <source>
        <dbReference type="Proteomes" id="UP000094801"/>
    </source>
</evidence>
<dbReference type="Proteomes" id="UP000094801">
    <property type="component" value="Unassembled WGS sequence"/>
</dbReference>
<dbReference type="EMBL" id="KV453849">
    <property type="protein sequence ID" value="ODV86636.1"/>
    <property type="molecule type" value="Genomic_DNA"/>
</dbReference>